<dbReference type="EMBL" id="WOFE01000009">
    <property type="protein sequence ID" value="MBM5572648.1"/>
    <property type="molecule type" value="Genomic_DNA"/>
</dbReference>
<proteinExistence type="inferred from homology"/>
<dbReference type="InterPro" id="IPR051455">
    <property type="entry name" value="Bact_solute-bind_prot3"/>
</dbReference>
<reference evidence="6 7" key="1">
    <citation type="submission" date="2019-11" db="EMBL/GenBank/DDBJ databases">
        <title>Novel Deefgea species.</title>
        <authorList>
            <person name="Han J.-H."/>
        </authorList>
    </citation>
    <scope>NUCLEOTIDE SEQUENCE [LARGE SCALE GENOMIC DNA]</scope>
    <source>
        <strain evidence="6 7">LMG 24817</strain>
    </source>
</reference>
<keyword evidence="7" id="KW-1185">Reference proteome</keyword>
<dbReference type="Proteomes" id="UP001195660">
    <property type="component" value="Unassembled WGS sequence"/>
</dbReference>
<dbReference type="Gene3D" id="3.40.190.10">
    <property type="entry name" value="Periplasmic binding protein-like II"/>
    <property type="match status" value="2"/>
</dbReference>
<dbReference type="SUPFAM" id="SSF53850">
    <property type="entry name" value="Periplasmic binding protein-like II"/>
    <property type="match status" value="1"/>
</dbReference>
<dbReference type="PANTHER" id="PTHR30085">
    <property type="entry name" value="AMINO ACID ABC TRANSPORTER PERMEASE"/>
    <property type="match status" value="1"/>
</dbReference>
<dbReference type="InterPro" id="IPR001638">
    <property type="entry name" value="Solute-binding_3/MltF_N"/>
</dbReference>
<protein>
    <submittedName>
        <fullName evidence="6">Transporter substrate-binding domain-containing protein</fullName>
    </submittedName>
</protein>
<keyword evidence="3" id="KW-0732">Signal</keyword>
<organism evidence="6 7">
    <name type="scientific">Deefgea chitinilytica</name>
    <dbReference type="NCBI Taxonomy" id="570276"/>
    <lineage>
        <taxon>Bacteria</taxon>
        <taxon>Pseudomonadati</taxon>
        <taxon>Pseudomonadota</taxon>
        <taxon>Betaproteobacteria</taxon>
        <taxon>Neisseriales</taxon>
        <taxon>Chitinibacteraceae</taxon>
        <taxon>Deefgea</taxon>
    </lineage>
</organism>
<evidence type="ECO:0000256" key="2">
    <source>
        <dbReference type="ARBA" id="ARBA00022448"/>
    </source>
</evidence>
<gene>
    <name evidence="6" type="ORF">GM173_13825</name>
</gene>
<comment type="caution">
    <text evidence="6">The sequence shown here is derived from an EMBL/GenBank/DDBJ whole genome shotgun (WGS) entry which is preliminary data.</text>
</comment>
<name>A0ABS2CGT1_9NEIS</name>
<dbReference type="PANTHER" id="PTHR30085:SF6">
    <property type="entry name" value="ABC TRANSPORTER GLUTAMINE-BINDING PROTEIN GLNH"/>
    <property type="match status" value="1"/>
</dbReference>
<feature type="domain" description="Solute-binding protein family 3/N-terminal" evidence="5">
    <location>
        <begin position="66"/>
        <end position="289"/>
    </location>
</feature>
<accession>A0ABS2CGT1</accession>
<comment type="similarity">
    <text evidence="1 4">Belongs to the bacterial solute-binding protein 3 family.</text>
</comment>
<dbReference type="SMART" id="SM00062">
    <property type="entry name" value="PBPb"/>
    <property type="match status" value="1"/>
</dbReference>
<evidence type="ECO:0000259" key="5">
    <source>
        <dbReference type="SMART" id="SM00062"/>
    </source>
</evidence>
<evidence type="ECO:0000256" key="4">
    <source>
        <dbReference type="RuleBase" id="RU003744"/>
    </source>
</evidence>
<evidence type="ECO:0000313" key="6">
    <source>
        <dbReference type="EMBL" id="MBM5572648.1"/>
    </source>
</evidence>
<evidence type="ECO:0000256" key="3">
    <source>
        <dbReference type="ARBA" id="ARBA00022729"/>
    </source>
</evidence>
<keyword evidence="2" id="KW-0813">Transport</keyword>
<dbReference type="Pfam" id="PF00497">
    <property type="entry name" value="SBP_bac_3"/>
    <property type="match status" value="1"/>
</dbReference>
<evidence type="ECO:0000256" key="1">
    <source>
        <dbReference type="ARBA" id="ARBA00010333"/>
    </source>
</evidence>
<sequence length="304" mass="33482">MFHLHCQHHSMCRSDVWRLSYKSATPESKPSSKRLTMLRIILTATLLLATALAAASSLETIQRSGTIVIGVRDSSPPFSILDPQTRVLKGYDIEFAQGIAKRLNVKPIFKTLESNDRLPWLKQNKADIVVAVLSRTPERDKEIDFSVGYFVTDTRVLAKKGRFNSEKDLAGAHLSAVTASTGAKLLRQNFPKTKLAEFDDVPEMIKALTAEVVDGVVDDAPVLAMALNKMPEAQRSRFALSDFSLALEIYAVGIPKGEKALQAAINNALVDMEKSGEALAIFNRWFGPNSSAPIQRIFTINPSK</sequence>
<evidence type="ECO:0000313" key="7">
    <source>
        <dbReference type="Proteomes" id="UP001195660"/>
    </source>
</evidence>
<dbReference type="InterPro" id="IPR018313">
    <property type="entry name" value="SBP_3_CS"/>
</dbReference>
<dbReference type="PROSITE" id="PS01039">
    <property type="entry name" value="SBP_BACTERIAL_3"/>
    <property type="match status" value="1"/>
</dbReference>